<name>A0A853IYU1_9BURK</name>
<dbReference type="InterPro" id="IPR003439">
    <property type="entry name" value="ABC_transporter-like_ATP-bd"/>
</dbReference>
<keyword evidence="6" id="KW-0029">Amino-acid transport</keyword>
<keyword evidence="2" id="KW-0813">Transport</keyword>
<reference evidence="8 9" key="1">
    <citation type="submission" date="2020-07" db="EMBL/GenBank/DDBJ databases">
        <authorList>
            <person name="Maaloum M."/>
        </authorList>
    </citation>
    <scope>NUCLEOTIDE SEQUENCE [LARGE SCALE GENOMIC DNA]</scope>
    <source>
        <strain evidence="8 9">GCS-AN-3</strain>
    </source>
</reference>
<dbReference type="CDD" id="cd03224">
    <property type="entry name" value="ABC_TM1139_LivF_branched"/>
    <property type="match status" value="1"/>
</dbReference>
<dbReference type="InterPro" id="IPR027417">
    <property type="entry name" value="P-loop_NTPase"/>
</dbReference>
<protein>
    <submittedName>
        <fullName evidence="8">ABC transporter ATP-binding protein</fullName>
    </submittedName>
</protein>
<dbReference type="PROSITE" id="PS00211">
    <property type="entry name" value="ABC_TRANSPORTER_1"/>
    <property type="match status" value="1"/>
</dbReference>
<evidence type="ECO:0000259" key="7">
    <source>
        <dbReference type="PROSITE" id="PS50893"/>
    </source>
</evidence>
<keyword evidence="5 8" id="KW-0067">ATP-binding</keyword>
<organism evidence="8 9">
    <name type="scientific">Ottowia beijingensis</name>
    <dbReference type="NCBI Taxonomy" id="1207057"/>
    <lineage>
        <taxon>Bacteria</taxon>
        <taxon>Pseudomonadati</taxon>
        <taxon>Pseudomonadota</taxon>
        <taxon>Betaproteobacteria</taxon>
        <taxon>Burkholderiales</taxon>
        <taxon>Comamonadaceae</taxon>
        <taxon>Ottowia</taxon>
    </lineage>
</organism>
<sequence length="341" mass="36936">MSKPLLELENFSVCYGPVEAVHQVALTVGEGEIVTVIGPNGAGKSTLLNAIMGLLGSSGTLRLGGQPMARPSVEAMVDAGVGLVPEKRELFGEMSVEDNLLLGGFARWRRGQRDQKERMAEVFKLFPRMQERRAQMASTLSGGERQMLAIGRALMARPRLLMLDEPSLGLAPLIVREVLNIVASLRDMGVSVLLVEQNARAALNVADRGYVLEMGEVALTGAAGELMHDRRVIETYLGVGGNKAPLRRLRRLPLRGTTLLPGGPRARRPVVACSAAIAEACCAAFRVSIKIAGCACPEWFSDGFHIEIKVQGAQAVIKLMNIRLRYIRTICRFSGIHGDFP</sequence>
<comment type="similarity">
    <text evidence="1">Belongs to the ABC transporter superfamily.</text>
</comment>
<dbReference type="GO" id="GO:0005524">
    <property type="term" value="F:ATP binding"/>
    <property type="evidence" value="ECO:0007669"/>
    <property type="project" value="UniProtKB-KW"/>
</dbReference>
<evidence type="ECO:0000256" key="5">
    <source>
        <dbReference type="ARBA" id="ARBA00022840"/>
    </source>
</evidence>
<evidence type="ECO:0000313" key="8">
    <source>
        <dbReference type="EMBL" id="NZA03009.1"/>
    </source>
</evidence>
<dbReference type="Proteomes" id="UP000589716">
    <property type="component" value="Unassembled WGS sequence"/>
</dbReference>
<evidence type="ECO:0000256" key="1">
    <source>
        <dbReference type="ARBA" id="ARBA00005417"/>
    </source>
</evidence>
<dbReference type="GO" id="GO:0015807">
    <property type="term" value="P:L-amino acid transport"/>
    <property type="evidence" value="ECO:0007669"/>
    <property type="project" value="TreeGrafter"/>
</dbReference>
<keyword evidence="3" id="KW-0472">Membrane</keyword>
<dbReference type="SMART" id="SM00382">
    <property type="entry name" value="AAA"/>
    <property type="match status" value="1"/>
</dbReference>
<keyword evidence="9" id="KW-1185">Reference proteome</keyword>
<dbReference type="SUPFAM" id="SSF52540">
    <property type="entry name" value="P-loop containing nucleoside triphosphate hydrolases"/>
    <property type="match status" value="1"/>
</dbReference>
<proteinExistence type="inferred from homology"/>
<keyword evidence="3" id="KW-1003">Cell membrane</keyword>
<dbReference type="Pfam" id="PF00005">
    <property type="entry name" value="ABC_tran"/>
    <property type="match status" value="1"/>
</dbReference>
<evidence type="ECO:0000256" key="2">
    <source>
        <dbReference type="ARBA" id="ARBA00022448"/>
    </source>
</evidence>
<feature type="domain" description="ABC transporter" evidence="7">
    <location>
        <begin position="6"/>
        <end position="239"/>
    </location>
</feature>
<evidence type="ECO:0000256" key="6">
    <source>
        <dbReference type="ARBA" id="ARBA00022970"/>
    </source>
</evidence>
<dbReference type="InterPro" id="IPR017871">
    <property type="entry name" value="ABC_transporter-like_CS"/>
</dbReference>
<comment type="caution">
    <text evidence="8">The sequence shown here is derived from an EMBL/GenBank/DDBJ whole genome shotgun (WGS) entry which is preliminary data.</text>
</comment>
<evidence type="ECO:0000256" key="3">
    <source>
        <dbReference type="ARBA" id="ARBA00022475"/>
    </source>
</evidence>
<dbReference type="PROSITE" id="PS50893">
    <property type="entry name" value="ABC_TRANSPORTER_2"/>
    <property type="match status" value="1"/>
</dbReference>
<gene>
    <name evidence="8" type="ORF">H0I39_17045</name>
</gene>
<dbReference type="InterPro" id="IPR052156">
    <property type="entry name" value="BCAA_Transport_ATP-bd_LivF"/>
</dbReference>
<dbReference type="AlphaFoldDB" id="A0A853IYU1"/>
<dbReference type="PANTHER" id="PTHR43820:SF6">
    <property type="entry name" value="ABC TRANSPORTER ATP-BINDING PROTEIN"/>
    <property type="match status" value="1"/>
</dbReference>
<evidence type="ECO:0000256" key="4">
    <source>
        <dbReference type="ARBA" id="ARBA00022741"/>
    </source>
</evidence>
<dbReference type="InterPro" id="IPR003593">
    <property type="entry name" value="AAA+_ATPase"/>
</dbReference>
<accession>A0A853IYU1</accession>
<dbReference type="Gene3D" id="3.40.50.300">
    <property type="entry name" value="P-loop containing nucleotide triphosphate hydrolases"/>
    <property type="match status" value="1"/>
</dbReference>
<evidence type="ECO:0000313" key="9">
    <source>
        <dbReference type="Proteomes" id="UP000589716"/>
    </source>
</evidence>
<dbReference type="EMBL" id="JACCKX010000001">
    <property type="protein sequence ID" value="NZA03009.1"/>
    <property type="molecule type" value="Genomic_DNA"/>
</dbReference>
<keyword evidence="4" id="KW-0547">Nucleotide-binding</keyword>
<dbReference type="GO" id="GO:0016887">
    <property type="term" value="F:ATP hydrolysis activity"/>
    <property type="evidence" value="ECO:0007669"/>
    <property type="project" value="InterPro"/>
</dbReference>
<dbReference type="GO" id="GO:0015658">
    <property type="term" value="F:branched-chain amino acid transmembrane transporter activity"/>
    <property type="evidence" value="ECO:0007669"/>
    <property type="project" value="TreeGrafter"/>
</dbReference>
<dbReference type="PANTHER" id="PTHR43820">
    <property type="entry name" value="HIGH-AFFINITY BRANCHED-CHAIN AMINO ACID TRANSPORT ATP-BINDING PROTEIN LIVF"/>
    <property type="match status" value="1"/>
</dbReference>